<sequence length="115" mass="12731">MAHDCVTLTYTPTSEITETPIDIAELELYVDGSAQVIEETTISTLLVPSSFYGTHADPQTDTVKTPDDSIRRYNLVLEKIKKDHISKAEAYARLGIKALKVHGICTEFLLSSFQA</sequence>
<dbReference type="EMBL" id="QBIY01013133">
    <property type="protein sequence ID" value="RXN11468.1"/>
    <property type="molecule type" value="Genomic_DNA"/>
</dbReference>
<evidence type="ECO:0000313" key="2">
    <source>
        <dbReference type="Proteomes" id="UP000290572"/>
    </source>
</evidence>
<protein>
    <submittedName>
        <fullName evidence="1">Coiled-coil domain-containing protein 106-like</fullName>
    </submittedName>
</protein>
<proteinExistence type="predicted"/>
<dbReference type="AlphaFoldDB" id="A0A498LSN7"/>
<comment type="caution">
    <text evidence="1">The sequence shown here is derived from an EMBL/GenBank/DDBJ whole genome shotgun (WGS) entry which is preliminary data.</text>
</comment>
<keyword evidence="2" id="KW-1185">Reference proteome</keyword>
<name>A0A498LSN7_LABRO</name>
<accession>A0A498LSN7</accession>
<reference evidence="1 2" key="1">
    <citation type="submission" date="2018-03" db="EMBL/GenBank/DDBJ databases">
        <title>Draft genome sequence of Rohu Carp (Labeo rohita).</title>
        <authorList>
            <person name="Das P."/>
            <person name="Kushwaha B."/>
            <person name="Joshi C.G."/>
            <person name="Kumar D."/>
            <person name="Nagpure N.S."/>
            <person name="Sahoo L."/>
            <person name="Das S.P."/>
            <person name="Bit A."/>
            <person name="Patnaik S."/>
            <person name="Meher P.K."/>
            <person name="Jayasankar P."/>
            <person name="Koringa P.G."/>
            <person name="Patel N.V."/>
            <person name="Hinsu A.T."/>
            <person name="Kumar R."/>
            <person name="Pandey M."/>
            <person name="Agarwal S."/>
            <person name="Srivastava S."/>
            <person name="Singh M."/>
            <person name="Iquebal M.A."/>
            <person name="Jaiswal S."/>
            <person name="Angadi U.B."/>
            <person name="Kumar N."/>
            <person name="Raza M."/>
            <person name="Shah T.M."/>
            <person name="Rai A."/>
            <person name="Jena J.K."/>
        </authorList>
    </citation>
    <scope>NUCLEOTIDE SEQUENCE [LARGE SCALE GENOMIC DNA]</scope>
    <source>
        <strain evidence="1">DASCIFA01</strain>
        <tissue evidence="1">Testis</tissue>
    </source>
</reference>
<gene>
    <name evidence="1" type="ORF">ROHU_029996</name>
</gene>
<organism evidence="1 2">
    <name type="scientific">Labeo rohita</name>
    <name type="common">Indian major carp</name>
    <name type="synonym">Cyprinus rohita</name>
    <dbReference type="NCBI Taxonomy" id="84645"/>
    <lineage>
        <taxon>Eukaryota</taxon>
        <taxon>Metazoa</taxon>
        <taxon>Chordata</taxon>
        <taxon>Craniata</taxon>
        <taxon>Vertebrata</taxon>
        <taxon>Euteleostomi</taxon>
        <taxon>Actinopterygii</taxon>
        <taxon>Neopterygii</taxon>
        <taxon>Teleostei</taxon>
        <taxon>Ostariophysi</taxon>
        <taxon>Cypriniformes</taxon>
        <taxon>Cyprinidae</taxon>
        <taxon>Labeoninae</taxon>
        <taxon>Labeonini</taxon>
        <taxon>Labeo</taxon>
    </lineage>
</organism>
<evidence type="ECO:0000313" key="1">
    <source>
        <dbReference type="EMBL" id="RXN11468.1"/>
    </source>
</evidence>
<dbReference type="Proteomes" id="UP000290572">
    <property type="component" value="Unassembled WGS sequence"/>
</dbReference>